<reference evidence="2 3" key="1">
    <citation type="submission" date="2020-09" db="EMBL/GenBank/DDBJ databases">
        <title>De no assembly of potato wild relative species, Solanum commersonii.</title>
        <authorList>
            <person name="Cho K."/>
        </authorList>
    </citation>
    <scope>NUCLEOTIDE SEQUENCE [LARGE SCALE GENOMIC DNA]</scope>
    <source>
        <strain evidence="2">LZ3.2</strain>
        <tissue evidence="2">Leaf</tissue>
    </source>
</reference>
<gene>
    <name evidence="2" type="ORF">H5410_061902</name>
</gene>
<organism evidence="2 3">
    <name type="scientific">Solanum commersonii</name>
    <name type="common">Commerson's wild potato</name>
    <name type="synonym">Commerson's nightshade</name>
    <dbReference type="NCBI Taxonomy" id="4109"/>
    <lineage>
        <taxon>Eukaryota</taxon>
        <taxon>Viridiplantae</taxon>
        <taxon>Streptophyta</taxon>
        <taxon>Embryophyta</taxon>
        <taxon>Tracheophyta</taxon>
        <taxon>Spermatophyta</taxon>
        <taxon>Magnoliopsida</taxon>
        <taxon>eudicotyledons</taxon>
        <taxon>Gunneridae</taxon>
        <taxon>Pentapetalae</taxon>
        <taxon>asterids</taxon>
        <taxon>lamiids</taxon>
        <taxon>Solanales</taxon>
        <taxon>Solanaceae</taxon>
        <taxon>Solanoideae</taxon>
        <taxon>Solaneae</taxon>
        <taxon>Solanum</taxon>
    </lineage>
</organism>
<feature type="compositionally biased region" description="Basic and acidic residues" evidence="1">
    <location>
        <begin position="65"/>
        <end position="85"/>
    </location>
</feature>
<keyword evidence="3" id="KW-1185">Reference proteome</keyword>
<dbReference type="OrthoDB" id="10377599at2759"/>
<protein>
    <submittedName>
        <fullName evidence="2">Uncharacterized protein</fullName>
    </submittedName>
</protein>
<evidence type="ECO:0000256" key="1">
    <source>
        <dbReference type="SAM" id="MobiDB-lite"/>
    </source>
</evidence>
<evidence type="ECO:0000313" key="2">
    <source>
        <dbReference type="EMBL" id="KAG5572136.1"/>
    </source>
</evidence>
<dbReference type="EMBL" id="JACXVP010000012">
    <property type="protein sequence ID" value="KAG5572136.1"/>
    <property type="molecule type" value="Genomic_DNA"/>
</dbReference>
<dbReference type="Proteomes" id="UP000824120">
    <property type="component" value="Chromosome 12"/>
</dbReference>
<feature type="region of interest" description="Disordered" evidence="1">
    <location>
        <begin position="55"/>
        <end position="85"/>
    </location>
</feature>
<name>A0A9J5WAM0_SOLCO</name>
<accession>A0A9J5WAM0</accession>
<dbReference type="AlphaFoldDB" id="A0A9J5WAM0"/>
<proteinExistence type="predicted"/>
<sequence>MLTIIASPKLQRIVNGGNEENGKNPKFSDREPLTLAITKDTELHIAIARPLSAIAEAKRGAHRKREPDDHDREGHRVDTSRLRAY</sequence>
<comment type="caution">
    <text evidence="2">The sequence shown here is derived from an EMBL/GenBank/DDBJ whole genome shotgun (WGS) entry which is preliminary data.</text>
</comment>
<evidence type="ECO:0000313" key="3">
    <source>
        <dbReference type="Proteomes" id="UP000824120"/>
    </source>
</evidence>